<reference evidence="1 2" key="1">
    <citation type="submission" date="2021-03" db="EMBL/GenBank/DDBJ databases">
        <title>Whole genome shotgun sequence of Salinispora arenicola NBRC 105043.</title>
        <authorList>
            <person name="Komaki H."/>
            <person name="Tamura T."/>
        </authorList>
    </citation>
    <scope>NUCLEOTIDE SEQUENCE [LARGE SCALE GENOMIC DNA]</scope>
    <source>
        <strain evidence="1 2">NBRC 105043</strain>
    </source>
</reference>
<accession>A0ABQ4JYM9</accession>
<gene>
    <name evidence="1" type="ORF">Sar04_39450</name>
</gene>
<proteinExistence type="predicted"/>
<protein>
    <submittedName>
        <fullName evidence="1">Uncharacterized protein</fullName>
    </submittedName>
</protein>
<keyword evidence="2" id="KW-1185">Reference proteome</keyword>
<evidence type="ECO:0000313" key="1">
    <source>
        <dbReference type="EMBL" id="GIM87209.1"/>
    </source>
</evidence>
<evidence type="ECO:0000313" key="2">
    <source>
        <dbReference type="Proteomes" id="UP000677457"/>
    </source>
</evidence>
<dbReference type="Proteomes" id="UP000677457">
    <property type="component" value="Unassembled WGS sequence"/>
</dbReference>
<comment type="caution">
    <text evidence="1">The sequence shown here is derived from an EMBL/GenBank/DDBJ whole genome shotgun (WGS) entry which is preliminary data.</text>
</comment>
<dbReference type="RefSeq" id="WP_018801304.1">
    <property type="nucleotide sequence ID" value="NZ_BOQM01000032.1"/>
</dbReference>
<organism evidence="1 2">
    <name type="scientific">Salinispora arenicola</name>
    <dbReference type="NCBI Taxonomy" id="168697"/>
    <lineage>
        <taxon>Bacteria</taxon>
        <taxon>Bacillati</taxon>
        <taxon>Actinomycetota</taxon>
        <taxon>Actinomycetes</taxon>
        <taxon>Micromonosporales</taxon>
        <taxon>Micromonosporaceae</taxon>
        <taxon>Salinispora</taxon>
    </lineage>
</organism>
<name>A0ABQ4JYM9_SALAC</name>
<sequence length="114" mass="12308">MVPPIITALRDGECTTGAELFEDLGTVRGDGRLLDVAPLRDLLGAVPERWLAALLVSGLLVKECGGGLQNVCSVNLRVPTIPFALAKRRYRSRVGARRAGRADVRTDVSALRDR</sequence>
<dbReference type="EMBL" id="BOQM01000032">
    <property type="protein sequence ID" value="GIM87209.1"/>
    <property type="molecule type" value="Genomic_DNA"/>
</dbReference>